<feature type="domain" description="Thioredoxin" evidence="2">
    <location>
        <begin position="34"/>
        <end position="182"/>
    </location>
</feature>
<keyword evidence="1" id="KW-1015">Disulfide bond</keyword>
<dbReference type="InterPro" id="IPR036939">
    <property type="entry name" value="Cu2_ascorb_mOase_N_sf"/>
</dbReference>
<dbReference type="InterPro" id="IPR047262">
    <property type="entry name" value="PRX-like1"/>
</dbReference>
<dbReference type="Gene3D" id="3.40.30.10">
    <property type="entry name" value="Glutaredoxin"/>
    <property type="match status" value="1"/>
</dbReference>
<dbReference type="SUPFAM" id="SSF52833">
    <property type="entry name" value="Thioredoxin-like"/>
    <property type="match status" value="1"/>
</dbReference>
<dbReference type="Proteomes" id="UP000014227">
    <property type="component" value="Chromosome I"/>
</dbReference>
<dbReference type="HOGENOM" id="CLU_020308_0_0_0"/>
<dbReference type="RefSeq" id="WP_016483481.1">
    <property type="nucleotide sequence ID" value="NC_021487.1"/>
</dbReference>
<keyword evidence="4" id="KW-1185">Reference proteome</keyword>
<dbReference type="SUPFAM" id="SSF49742">
    <property type="entry name" value="PHM/PNGase F"/>
    <property type="match status" value="2"/>
</dbReference>
<dbReference type="PANTHER" id="PTHR43640">
    <property type="entry name" value="OS07G0260300 PROTEIN"/>
    <property type="match status" value="1"/>
</dbReference>
<name>S0EVW4_CHTCT</name>
<dbReference type="Pfam" id="PF03712">
    <property type="entry name" value="Cu2_monoox_C"/>
    <property type="match status" value="1"/>
</dbReference>
<evidence type="ECO:0000313" key="4">
    <source>
        <dbReference type="Proteomes" id="UP000014227"/>
    </source>
</evidence>
<dbReference type="AlphaFoldDB" id="S0EVW4"/>
<accession>S0EVW4</accession>
<dbReference type="GO" id="GO:0016715">
    <property type="term" value="F:oxidoreductase activity, acting on paired donors, with incorporation or reduction of molecular oxygen, reduced ascorbate as one donor, and incorporation of one atom of oxygen"/>
    <property type="evidence" value="ECO:0007669"/>
    <property type="project" value="InterPro"/>
</dbReference>
<evidence type="ECO:0000256" key="1">
    <source>
        <dbReference type="ARBA" id="ARBA00023157"/>
    </source>
</evidence>
<evidence type="ECO:0000259" key="2">
    <source>
        <dbReference type="PROSITE" id="PS51352"/>
    </source>
</evidence>
<dbReference type="GO" id="GO:0016209">
    <property type="term" value="F:antioxidant activity"/>
    <property type="evidence" value="ECO:0007669"/>
    <property type="project" value="InterPro"/>
</dbReference>
<dbReference type="InParanoid" id="S0EVW4"/>
<dbReference type="KEGG" id="ccz:CCALI_02153"/>
<dbReference type="InterPro" id="IPR008977">
    <property type="entry name" value="PHM/PNGase_F_dom_sf"/>
</dbReference>
<dbReference type="STRING" id="454171.CP488_01940"/>
<dbReference type="Gene3D" id="2.60.120.310">
    <property type="entry name" value="Copper type II, ascorbate-dependent monooxygenase, N-terminal domain"/>
    <property type="match status" value="1"/>
</dbReference>
<dbReference type="InterPro" id="IPR013766">
    <property type="entry name" value="Thioredoxin_domain"/>
</dbReference>
<dbReference type="PATRIC" id="fig|1303518.3.peg.2233"/>
<dbReference type="eggNOG" id="COG0526">
    <property type="taxonomic scope" value="Bacteria"/>
</dbReference>
<dbReference type="EMBL" id="HF951689">
    <property type="protein sequence ID" value="CCW35960.1"/>
    <property type="molecule type" value="Genomic_DNA"/>
</dbReference>
<dbReference type="InterPro" id="IPR000866">
    <property type="entry name" value="AhpC/TSA"/>
</dbReference>
<dbReference type="Gene3D" id="2.60.120.230">
    <property type="match status" value="1"/>
</dbReference>
<proteinExistence type="predicted"/>
<dbReference type="OrthoDB" id="9786191at2"/>
<dbReference type="InterPro" id="IPR036249">
    <property type="entry name" value="Thioredoxin-like_sf"/>
</dbReference>
<dbReference type="GO" id="GO:0005507">
    <property type="term" value="F:copper ion binding"/>
    <property type="evidence" value="ECO:0007669"/>
    <property type="project" value="InterPro"/>
</dbReference>
<organism evidence="3 4">
    <name type="scientific">Chthonomonas calidirosea (strain DSM 23976 / ICMP 18418 / T49)</name>
    <dbReference type="NCBI Taxonomy" id="1303518"/>
    <lineage>
        <taxon>Bacteria</taxon>
        <taxon>Bacillati</taxon>
        <taxon>Armatimonadota</taxon>
        <taxon>Chthonomonadia</taxon>
        <taxon>Chthonomonadales</taxon>
        <taxon>Chthonomonadaceae</taxon>
        <taxon>Chthonomonas</taxon>
    </lineage>
</organism>
<dbReference type="PANTHER" id="PTHR43640:SF1">
    <property type="entry name" value="THIOREDOXIN-DEPENDENT PEROXIREDOXIN"/>
    <property type="match status" value="1"/>
</dbReference>
<sequence length="632" mass="69634">MRKLGGLKLGSWFLVALGLLALVGWSASGRGSSERASLQTTHLEFRDIAGQTYSWATIASHKATVFLFLSCQCPVSNLYGPRLAELARQFTGKDVQFFGVYPDIQESLSDIQRNAKEHGFPFPIVQDKAGLLVSQFKAAYTPEAVVVNRQGKVCYRGRIDDNVVTTKVTSHDLQQAIEDVLAGRPVPHPNLPSFGCIIRRGPVTSVVLRPGTPTYAHDVAPILQAHCVECHRPGQVAPFSLTTYKDAAAWAPDIVRYTQNGTMPPWKPVPGYGDFIGEHHYTLTSAEKEVLVKWAKAGAPAGDLSATPPMPHYSSGWQLGKPDLVFHSDQPYHVAADGDDVYRNFIIDPHFTHDAWVRAVEVHPDARAVVHHVIVYVDGLHLSPNVEAKFHKEHPDDKEPGYTSFGGPGFIPTGFLGGWAPGNAPQFAPPGVAMCIPKGALLVLQVHYHKNGVPHTDQTSFGLYLAKEPVHKNAVVSMVANFGFHIPPGAPHYEVDAQTTVPVNCHVLSIMPHMHLLGKEMKLWATLPNGKEVPLIWIKNWDFNWQRTYWYRQPVALPKGSVVHLVAYYDNSSDNPYNPNREHPKEVGWGEKTTDEMCIAFIFATIDSEHLNVIPQNPVTVASTSPSTTSAK</sequence>
<dbReference type="InterPro" id="IPR024548">
    <property type="entry name" value="Cu2_monoox_C"/>
</dbReference>
<gene>
    <name evidence="3" type="ORF">CCALI_02153</name>
</gene>
<dbReference type="Pfam" id="PF00578">
    <property type="entry name" value="AhpC-TSA"/>
    <property type="match status" value="1"/>
</dbReference>
<reference evidence="4" key="1">
    <citation type="submission" date="2013-03" db="EMBL/GenBank/DDBJ databases">
        <title>Genome sequence of Chthonomonas calidirosea, the first sequenced genome from the Armatimonadetes phylum (formally candidate division OP10).</title>
        <authorList>
            <person name="Lee K.C.Y."/>
            <person name="Morgan X.C."/>
            <person name="Dunfield P.F."/>
            <person name="Tamas I."/>
            <person name="Houghton K.M."/>
            <person name="Vyssotski M."/>
            <person name="Ryan J.L.J."/>
            <person name="Lagutin K."/>
            <person name="McDonald I.R."/>
            <person name="Stott M.B."/>
        </authorList>
    </citation>
    <scope>NUCLEOTIDE SEQUENCE [LARGE SCALE GENOMIC DNA]</scope>
    <source>
        <strain evidence="4">DSM 23976 / ICMP 18418 / T49</strain>
    </source>
</reference>
<evidence type="ECO:0000313" key="3">
    <source>
        <dbReference type="EMBL" id="CCW35960.1"/>
    </source>
</evidence>
<dbReference type="PROSITE" id="PS51352">
    <property type="entry name" value="THIOREDOXIN_2"/>
    <property type="match status" value="1"/>
</dbReference>
<dbReference type="InterPro" id="IPR014784">
    <property type="entry name" value="Cu2_ascorb_mOase-like_C"/>
</dbReference>
<protein>
    <submittedName>
        <fullName evidence="3">Peroxiredoxin</fullName>
    </submittedName>
</protein>